<reference evidence="2 3" key="1">
    <citation type="submission" date="2024-04" db="EMBL/GenBank/DDBJ databases">
        <title>Defined microbial consortia suppress multidrug-resistant proinflammatory Enterobacteriaceae via ecological control.</title>
        <authorList>
            <person name="Furuichi M."/>
            <person name="Kawaguchi T."/>
            <person name="Pust M."/>
            <person name="Yasuma K."/>
            <person name="Plichta D."/>
            <person name="Hasegawa N."/>
            <person name="Ohya T."/>
            <person name="Bhattarai S."/>
            <person name="Sasajima S."/>
            <person name="Aoto Y."/>
            <person name="Tuganbaev T."/>
            <person name="Yaginuma M."/>
            <person name="Ueda M."/>
            <person name="Okahashi N."/>
            <person name="Amafuji K."/>
            <person name="Kiridooshi Y."/>
            <person name="Sugita K."/>
            <person name="Strazar M."/>
            <person name="Skelly A."/>
            <person name="Suda W."/>
            <person name="Hattori M."/>
            <person name="Nakamoto N."/>
            <person name="Caballero S."/>
            <person name="Norman J."/>
            <person name="Olle B."/>
            <person name="Tanoue T."/>
            <person name="Arita M."/>
            <person name="Bucci V."/>
            <person name="Atarashi K."/>
            <person name="Xavier R."/>
            <person name="Honda K."/>
        </authorList>
    </citation>
    <scope>NUCLEOTIDE SEQUENCE [LARGE SCALE GENOMIC DNA]</scope>
    <source>
        <strain evidence="3">k34-0107-D12</strain>
    </source>
</reference>
<keyword evidence="1" id="KW-0812">Transmembrane</keyword>
<evidence type="ECO:0000313" key="2">
    <source>
        <dbReference type="EMBL" id="GAA6500450.1"/>
    </source>
</evidence>
<keyword evidence="1" id="KW-1133">Transmembrane helix</keyword>
<evidence type="ECO:0000256" key="1">
    <source>
        <dbReference type="SAM" id="Phobius"/>
    </source>
</evidence>
<dbReference type="RefSeq" id="WP_390424339.1">
    <property type="nucleotide sequence ID" value="NZ_BAABZQ010000001.1"/>
</dbReference>
<evidence type="ECO:0000313" key="3">
    <source>
        <dbReference type="Proteomes" id="UP001600941"/>
    </source>
</evidence>
<keyword evidence="1" id="KW-0472">Membrane</keyword>
<dbReference type="EMBL" id="BAABZQ010000001">
    <property type="protein sequence ID" value="GAA6500450.1"/>
    <property type="molecule type" value="Genomic_DNA"/>
</dbReference>
<gene>
    <name evidence="2" type="ORF">K340107D12_32660</name>
</gene>
<feature type="transmembrane region" description="Helical" evidence="1">
    <location>
        <begin position="12"/>
        <end position="33"/>
    </location>
</feature>
<keyword evidence="3" id="KW-1185">Reference proteome</keyword>
<sequence>MRKKYREGEKRLIVILSIIAVVVITSILIFAAAQSTNKVQRQEKKAEVKPLKIETPKPCNTGGIVIYTHDGGVYAFYGTFEINNDGRDGKEIEVTMDGYMEANYPHGVPAVNEQYGP</sequence>
<dbReference type="Proteomes" id="UP001600941">
    <property type="component" value="Unassembled WGS sequence"/>
</dbReference>
<accession>A0ABQ0BVA1</accession>
<proteinExistence type="predicted"/>
<protein>
    <submittedName>
        <fullName evidence="2">Uncharacterized protein</fullName>
    </submittedName>
</protein>
<comment type="caution">
    <text evidence="2">The sequence shown here is derived from an EMBL/GenBank/DDBJ whole genome shotgun (WGS) entry which is preliminary data.</text>
</comment>
<name>A0ABQ0BVA1_9FIRM</name>
<organism evidence="2 3">
    <name type="scientific">Blautia parvula</name>
    <dbReference type="NCBI Taxonomy" id="2877527"/>
    <lineage>
        <taxon>Bacteria</taxon>
        <taxon>Bacillati</taxon>
        <taxon>Bacillota</taxon>
        <taxon>Clostridia</taxon>
        <taxon>Lachnospirales</taxon>
        <taxon>Lachnospiraceae</taxon>
        <taxon>Blautia</taxon>
    </lineage>
</organism>